<evidence type="ECO:0000313" key="1">
    <source>
        <dbReference type="EMBL" id="EFP81513.1"/>
    </source>
</evidence>
<dbReference type="GeneID" id="10537251"/>
<gene>
    <name evidence="1" type="ORF">PGTG_07762</name>
</gene>
<sequence>MLPPPIDPTTVIHLAALWNWNRLQRTIERRVYIRAKRVAFICPERWEPWNDDRLPPVRFLEYFRMSRANFAWLCEELRGTLDQDHLRRGAPLTVEAQVAALPLLLIIHYQRLGGVPNLQGSHSAASDA</sequence>
<dbReference type="EMBL" id="DS178279">
    <property type="protein sequence ID" value="EFP81513.1"/>
    <property type="molecule type" value="Genomic_DNA"/>
</dbReference>
<proteinExistence type="predicted"/>
<dbReference type="KEGG" id="pgr:PGTG_07762"/>
<reference evidence="2" key="2">
    <citation type="journal article" date="2011" name="Proc. Natl. Acad. Sci. U.S.A.">
        <title>Obligate biotrophy features unraveled by the genomic analysis of rust fungi.</title>
        <authorList>
            <person name="Duplessis S."/>
            <person name="Cuomo C.A."/>
            <person name="Lin Y.-C."/>
            <person name="Aerts A."/>
            <person name="Tisserant E."/>
            <person name="Veneault-Fourrey C."/>
            <person name="Joly D.L."/>
            <person name="Hacquard S."/>
            <person name="Amselem J."/>
            <person name="Cantarel B.L."/>
            <person name="Chiu R."/>
            <person name="Coutinho P.M."/>
            <person name="Feau N."/>
            <person name="Field M."/>
            <person name="Frey P."/>
            <person name="Gelhaye E."/>
            <person name="Goldberg J."/>
            <person name="Grabherr M.G."/>
            <person name="Kodira C.D."/>
            <person name="Kohler A."/>
            <person name="Kuees U."/>
            <person name="Lindquist E.A."/>
            <person name="Lucas S.M."/>
            <person name="Mago R."/>
            <person name="Mauceli E."/>
            <person name="Morin E."/>
            <person name="Murat C."/>
            <person name="Pangilinan J.L."/>
            <person name="Park R."/>
            <person name="Pearson M."/>
            <person name="Quesneville H."/>
            <person name="Rouhier N."/>
            <person name="Sakthikumar S."/>
            <person name="Salamov A.A."/>
            <person name="Schmutz J."/>
            <person name="Selles B."/>
            <person name="Shapiro H."/>
            <person name="Tanguay P."/>
            <person name="Tuskan G.A."/>
            <person name="Henrissat B."/>
            <person name="Van de Peer Y."/>
            <person name="Rouze P."/>
            <person name="Ellis J.G."/>
            <person name="Dodds P.N."/>
            <person name="Schein J.E."/>
            <person name="Zhong S."/>
            <person name="Hamelin R.C."/>
            <person name="Grigoriev I.V."/>
            <person name="Szabo L.J."/>
            <person name="Martin F."/>
        </authorList>
    </citation>
    <scope>NUCLEOTIDE SEQUENCE [LARGE SCALE GENOMIC DNA]</scope>
    <source>
        <strain evidence="2">CRL 75-36-700-3 / race SCCL</strain>
    </source>
</reference>
<evidence type="ECO:0000313" key="2">
    <source>
        <dbReference type="Proteomes" id="UP000008783"/>
    </source>
</evidence>
<dbReference type="HOGENOM" id="CLU_146863_0_0_1"/>
<dbReference type="AlphaFoldDB" id="E3KBM8"/>
<organism evidence="1 2">
    <name type="scientific">Puccinia graminis f. sp. tritici (strain CRL 75-36-700-3 / race SCCL)</name>
    <name type="common">Black stem rust fungus</name>
    <dbReference type="NCBI Taxonomy" id="418459"/>
    <lineage>
        <taxon>Eukaryota</taxon>
        <taxon>Fungi</taxon>
        <taxon>Dikarya</taxon>
        <taxon>Basidiomycota</taxon>
        <taxon>Pucciniomycotina</taxon>
        <taxon>Pucciniomycetes</taxon>
        <taxon>Pucciniales</taxon>
        <taxon>Pucciniaceae</taxon>
        <taxon>Puccinia</taxon>
    </lineage>
</organism>
<keyword evidence="2" id="KW-1185">Reference proteome</keyword>
<dbReference type="OMA" id="ALWQWYL"/>
<name>E3KBM8_PUCGT</name>
<dbReference type="InParanoid" id="E3KBM8"/>
<protein>
    <submittedName>
        <fullName evidence="1">Uncharacterized protein</fullName>
    </submittedName>
</protein>
<dbReference type="OrthoDB" id="2495083at2759"/>
<dbReference type="VEuPathDB" id="FungiDB:PGTG_07762"/>
<reference key="1">
    <citation type="submission" date="2007-01" db="EMBL/GenBank/DDBJ databases">
        <title>The Genome Sequence of Puccinia graminis f. sp. tritici Strain CRL 75-36-700-3.</title>
        <authorList>
            <consortium name="The Broad Institute Genome Sequencing Platform"/>
            <person name="Birren B."/>
            <person name="Lander E."/>
            <person name="Galagan J."/>
            <person name="Nusbaum C."/>
            <person name="Devon K."/>
            <person name="Cuomo C."/>
            <person name="Jaffe D."/>
            <person name="Butler J."/>
            <person name="Alvarez P."/>
            <person name="Gnerre S."/>
            <person name="Grabherr M."/>
            <person name="Mauceli E."/>
            <person name="Brockman W."/>
            <person name="Young S."/>
            <person name="LaButti K."/>
            <person name="Sykes S."/>
            <person name="DeCaprio D."/>
            <person name="Crawford M."/>
            <person name="Koehrsen M."/>
            <person name="Engels R."/>
            <person name="Montgomery P."/>
            <person name="Pearson M."/>
            <person name="Howarth C."/>
            <person name="Larson L."/>
            <person name="White J."/>
            <person name="Zeng Q."/>
            <person name="Kodira C."/>
            <person name="Yandava C."/>
            <person name="Alvarado L."/>
            <person name="O'Leary S."/>
            <person name="Szabo L."/>
            <person name="Dean R."/>
            <person name="Schein J."/>
        </authorList>
    </citation>
    <scope>NUCLEOTIDE SEQUENCE</scope>
    <source>
        <strain>CRL 75-36-700-3</strain>
    </source>
</reference>
<dbReference type="RefSeq" id="XP_003325932.1">
    <property type="nucleotide sequence ID" value="XM_003325884.1"/>
</dbReference>
<accession>E3KBM8</accession>
<dbReference type="Proteomes" id="UP000008783">
    <property type="component" value="Unassembled WGS sequence"/>
</dbReference>